<evidence type="ECO:0000256" key="12">
    <source>
        <dbReference type="SAM" id="MobiDB-lite"/>
    </source>
</evidence>
<evidence type="ECO:0000256" key="9">
    <source>
        <dbReference type="ARBA" id="ARBA00023136"/>
    </source>
</evidence>
<evidence type="ECO:0000313" key="13">
    <source>
        <dbReference type="Ensembl" id="ENSCMUP00000024361.2"/>
    </source>
</evidence>
<evidence type="ECO:0000256" key="2">
    <source>
        <dbReference type="ARBA" id="ARBA00006375"/>
    </source>
</evidence>
<organism evidence="13 14">
    <name type="scientific">Corvus moneduloides</name>
    <name type="common">New Caledonian crow</name>
    <dbReference type="NCBI Taxonomy" id="1196302"/>
    <lineage>
        <taxon>Eukaryota</taxon>
        <taxon>Metazoa</taxon>
        <taxon>Chordata</taxon>
        <taxon>Craniata</taxon>
        <taxon>Vertebrata</taxon>
        <taxon>Euteleostomi</taxon>
        <taxon>Archelosauria</taxon>
        <taxon>Archosauria</taxon>
        <taxon>Dinosauria</taxon>
        <taxon>Saurischia</taxon>
        <taxon>Theropoda</taxon>
        <taxon>Coelurosauria</taxon>
        <taxon>Aves</taxon>
        <taxon>Neognathae</taxon>
        <taxon>Neoaves</taxon>
        <taxon>Telluraves</taxon>
        <taxon>Australaves</taxon>
        <taxon>Passeriformes</taxon>
        <taxon>Corvoidea</taxon>
        <taxon>Corvidae</taxon>
        <taxon>Corvus</taxon>
    </lineage>
</organism>
<evidence type="ECO:0000313" key="14">
    <source>
        <dbReference type="Proteomes" id="UP000694553"/>
    </source>
</evidence>
<dbReference type="PROSITE" id="PS50920">
    <property type="entry name" value="SOLCAR"/>
    <property type="match status" value="3"/>
</dbReference>
<accession>A0A8U7P6P6</accession>
<reference evidence="13" key="3">
    <citation type="submission" date="2025-09" db="UniProtKB">
        <authorList>
            <consortium name="Ensembl"/>
        </authorList>
    </citation>
    <scope>IDENTIFICATION</scope>
</reference>
<gene>
    <name evidence="13" type="primary">SLC25A43</name>
</gene>
<name>A0A8U7P6P6_CORMO</name>
<evidence type="ECO:0000256" key="10">
    <source>
        <dbReference type="ARBA" id="ARBA00070485"/>
    </source>
</evidence>
<dbReference type="Proteomes" id="UP000694553">
    <property type="component" value="Unassembled WGS sequence"/>
</dbReference>
<dbReference type="PRINTS" id="PR00926">
    <property type="entry name" value="MITOCARRIER"/>
</dbReference>
<keyword evidence="8" id="KW-0496">Mitochondrion</keyword>
<dbReference type="Pfam" id="PF00153">
    <property type="entry name" value="Mito_carr"/>
    <property type="match status" value="3"/>
</dbReference>
<dbReference type="InterPro" id="IPR023395">
    <property type="entry name" value="MCP_dom_sf"/>
</dbReference>
<evidence type="ECO:0000256" key="11">
    <source>
        <dbReference type="RuleBase" id="RU000488"/>
    </source>
</evidence>
<dbReference type="InterPro" id="IPR018108">
    <property type="entry name" value="MCP_transmembrane"/>
</dbReference>
<keyword evidence="14" id="KW-1185">Reference proteome</keyword>
<evidence type="ECO:0000256" key="1">
    <source>
        <dbReference type="ARBA" id="ARBA00004448"/>
    </source>
</evidence>
<dbReference type="Ensembl" id="ENSCMUT00000026190.2">
    <property type="protein sequence ID" value="ENSCMUP00000024361.2"/>
    <property type="gene ID" value="ENSCMUG00000014896.2"/>
</dbReference>
<dbReference type="FunFam" id="1.50.40.10:FF:000098">
    <property type="entry name" value="Mitochondrial substrate carrier family protein"/>
    <property type="match status" value="1"/>
</dbReference>
<dbReference type="AlphaFoldDB" id="A0A8U7P6P6"/>
<evidence type="ECO:0000256" key="5">
    <source>
        <dbReference type="ARBA" id="ARBA00022737"/>
    </source>
</evidence>
<evidence type="ECO:0000256" key="8">
    <source>
        <dbReference type="ARBA" id="ARBA00023128"/>
    </source>
</evidence>
<keyword evidence="9" id="KW-0472">Membrane</keyword>
<dbReference type="GO" id="GO:0055085">
    <property type="term" value="P:transmembrane transport"/>
    <property type="evidence" value="ECO:0007669"/>
    <property type="project" value="InterPro"/>
</dbReference>
<feature type="compositionally biased region" description="Low complexity" evidence="12">
    <location>
        <begin position="132"/>
        <end position="149"/>
    </location>
</feature>
<evidence type="ECO:0000256" key="6">
    <source>
        <dbReference type="ARBA" id="ARBA00022792"/>
    </source>
</evidence>
<proteinExistence type="inferred from homology"/>
<comment type="similarity">
    <text evidence="2 11">Belongs to the mitochondrial carrier (TC 2.A.29) family.</text>
</comment>
<dbReference type="PANTHER" id="PTHR24089">
    <property type="entry name" value="SOLUTE CARRIER FAMILY 25"/>
    <property type="match status" value="1"/>
</dbReference>
<evidence type="ECO:0000256" key="3">
    <source>
        <dbReference type="ARBA" id="ARBA00022448"/>
    </source>
</evidence>
<keyword evidence="4 11" id="KW-0812">Transmembrane</keyword>
<sequence>MFTQFLSSSINTECFRSRTRWFCVVVPLLHSLPVEIGLIVKRKGCVPSAAGSLLRGPFFSGNINRNNVIIHEFRCKQGQGHSPDSPRGQGRSAPVIRSEFSFRLHSARPGRAEPRATAPPGGQGGLRRPRSGRAPPGRAGPGRAAPCSPLRSGGAGGAMATLRRDGRVTALQRLGCAGLAGALSLSLTAPLELLTVLAQVGTWHCRRGLRDAGRSLCRTEGVRALWKGNLTACLRLCPYSALQLAASRRLVTLFTDELGHISHWRAIMAGSLAGMVATIVTYPTDVIKTRLIVQNRLAPSYEGIFHAFYKIYHQEGLRALYCGVSPAVLGAVPFSAGSFFVYISLDKIWQEPIVHFTPLQNFINGCVAAAVAQTLSFPFETVKRKMQAQSPWLPHYGGVDVHFTGMADCFRQTVKNKGVLGLWSGLTPSLLKIVPYFGVMFSTFEFCKRVCLYRNGYIESPLNYKLTPGVDQSLHPQELRELKLLRRENFEPRKSALEN</sequence>
<evidence type="ECO:0000256" key="7">
    <source>
        <dbReference type="ARBA" id="ARBA00022989"/>
    </source>
</evidence>
<dbReference type="InterPro" id="IPR002067">
    <property type="entry name" value="MCP"/>
</dbReference>
<keyword evidence="5" id="KW-0677">Repeat</keyword>
<dbReference type="SUPFAM" id="SSF103506">
    <property type="entry name" value="Mitochondrial carrier"/>
    <property type="match status" value="1"/>
</dbReference>
<dbReference type="Gene3D" id="1.50.40.10">
    <property type="entry name" value="Mitochondrial carrier domain"/>
    <property type="match status" value="2"/>
</dbReference>
<reference evidence="13" key="2">
    <citation type="submission" date="2025-08" db="UniProtKB">
        <authorList>
            <consortium name="Ensembl"/>
        </authorList>
    </citation>
    <scope>IDENTIFICATION</scope>
</reference>
<protein>
    <recommendedName>
        <fullName evidence="10">Solute carrier family 25 member 43</fullName>
    </recommendedName>
</protein>
<reference evidence="14" key="1">
    <citation type="submission" date="2019-10" db="EMBL/GenBank/DDBJ databases">
        <title>Corvus moneduloides (New Caledonian crow) genome, bCorMon1, primary haplotype.</title>
        <authorList>
            <person name="Rutz C."/>
            <person name="Fungtammasan C."/>
            <person name="Mountcastle J."/>
            <person name="Formenti G."/>
            <person name="Chow W."/>
            <person name="Howe K."/>
            <person name="Steele M.P."/>
            <person name="Fernandes J."/>
            <person name="Gilbert M.T.P."/>
            <person name="Fedrigo O."/>
            <person name="Jarvis E.D."/>
            <person name="Gemmell N."/>
        </authorList>
    </citation>
    <scope>NUCLEOTIDE SEQUENCE [LARGE SCALE GENOMIC DNA]</scope>
</reference>
<keyword evidence="6" id="KW-0999">Mitochondrion inner membrane</keyword>
<dbReference type="OMA" id="FAYETVK"/>
<keyword evidence="7" id="KW-1133">Transmembrane helix</keyword>
<dbReference type="GO" id="GO:0005743">
    <property type="term" value="C:mitochondrial inner membrane"/>
    <property type="evidence" value="ECO:0007669"/>
    <property type="project" value="UniProtKB-SubCell"/>
</dbReference>
<comment type="subcellular location">
    <subcellularLocation>
        <location evidence="1">Mitochondrion inner membrane</location>
        <topology evidence="1">Multi-pass membrane protein</topology>
    </subcellularLocation>
</comment>
<feature type="region of interest" description="Disordered" evidence="12">
    <location>
        <begin position="107"/>
        <end position="158"/>
    </location>
</feature>
<evidence type="ECO:0000256" key="4">
    <source>
        <dbReference type="ARBA" id="ARBA00022692"/>
    </source>
</evidence>
<keyword evidence="3 11" id="KW-0813">Transport</keyword>